<dbReference type="GO" id="GO:0005829">
    <property type="term" value="C:cytosol"/>
    <property type="evidence" value="ECO:0007669"/>
    <property type="project" value="TreeGrafter"/>
</dbReference>
<feature type="region of interest" description="Disordered" evidence="1">
    <location>
        <begin position="252"/>
        <end position="278"/>
    </location>
</feature>
<gene>
    <name evidence="2" type="ORF">F503_07870</name>
</gene>
<keyword evidence="3" id="KW-1185">Reference proteome</keyword>
<dbReference type="PANTHER" id="PTHR14614:SF132">
    <property type="entry name" value="PROTEIN-LYSINE METHYLTRANSFERASE C42C1.13"/>
    <property type="match status" value="1"/>
</dbReference>
<name>S3C138_OPHP1</name>
<dbReference type="Pfam" id="PF10294">
    <property type="entry name" value="Methyltransf_16"/>
    <property type="match status" value="1"/>
</dbReference>
<dbReference type="InterPro" id="IPR029063">
    <property type="entry name" value="SAM-dependent_MTases_sf"/>
</dbReference>
<protein>
    <submittedName>
        <fullName evidence="2">Uncharacterized protein</fullName>
    </submittedName>
</protein>
<dbReference type="Proteomes" id="UP000016923">
    <property type="component" value="Unassembled WGS sequence"/>
</dbReference>
<reference evidence="2 3" key="1">
    <citation type="journal article" date="2013" name="BMC Genomics">
        <title>The genome and transcriptome of the pine saprophyte Ophiostoma piceae, and a comparison with the bark beetle-associated pine pathogen Grosmannia clavigera.</title>
        <authorList>
            <person name="Haridas S."/>
            <person name="Wang Y."/>
            <person name="Lim L."/>
            <person name="Massoumi Alamouti S."/>
            <person name="Jackman S."/>
            <person name="Docking R."/>
            <person name="Robertson G."/>
            <person name="Birol I."/>
            <person name="Bohlmann J."/>
            <person name="Breuil C."/>
        </authorList>
    </citation>
    <scope>NUCLEOTIDE SEQUENCE [LARGE SCALE GENOMIC DNA]</scope>
    <source>
        <strain evidence="2 3">UAMH 11346</strain>
    </source>
</reference>
<feature type="compositionally biased region" description="Acidic residues" evidence="1">
    <location>
        <begin position="58"/>
        <end position="78"/>
    </location>
</feature>
<sequence>MHYIRLLRPPALVPANGASRNGLPSLSLVLTITTDLGDSFLCPGAPINLVVELQVEADDEVDDEDDEEDAAENGDEENGSQNKRTQPKTHLFSLATTAVGNAKKNKPAQGGDLAWKAGLRVLKLEAALPKEAAAFWNSDDVKKLCIRAANANISATHARQIIYPTESSSGSVGGNGLIMPLWVDVPDAVIHSGELFPHVALRRLEISPDEGNTAAVEVEEEIGESIARHVWDAGLVSVAFLADTCLGKLKSAPKASHNSKKRPHDGDEDDDPHSKETQVSILKTMLRPQKKDDNATLRVLELGSGVGILGIGLAKILHEAAKVADPSAAVDYRGATVLLTDLPEAEERARSNMALLDFAPLDTIRLEYANLDWQDGHLGHFGPGVVASPPQPFDLVMLSDCTYNVDMLPALVGTLSALQTATNQTTQRVLLTKKTRHESEELLFILLKDAGWKMLAGGGHPIRLPVLDDNDEQTIEVFIFERTI</sequence>
<dbReference type="GO" id="GO:0008757">
    <property type="term" value="F:S-adenosylmethionine-dependent methyltransferase activity"/>
    <property type="evidence" value="ECO:0007669"/>
    <property type="project" value="UniProtKB-ARBA"/>
</dbReference>
<dbReference type="OMA" id="LYENLDW"/>
<dbReference type="OrthoDB" id="413520at2759"/>
<evidence type="ECO:0000313" key="3">
    <source>
        <dbReference type="Proteomes" id="UP000016923"/>
    </source>
</evidence>
<dbReference type="Gene3D" id="3.40.50.150">
    <property type="entry name" value="Vaccinia Virus protein VP39"/>
    <property type="match status" value="1"/>
</dbReference>
<proteinExistence type="predicted"/>
<dbReference type="PANTHER" id="PTHR14614">
    <property type="entry name" value="HEPATOCELLULAR CARCINOMA-ASSOCIATED ANTIGEN"/>
    <property type="match status" value="1"/>
</dbReference>
<dbReference type="eggNOG" id="KOG2793">
    <property type="taxonomic scope" value="Eukaryota"/>
</dbReference>
<dbReference type="EMBL" id="KE148151">
    <property type="protein sequence ID" value="EPE07219.1"/>
    <property type="molecule type" value="Genomic_DNA"/>
</dbReference>
<dbReference type="HOGENOM" id="CLU_036731_0_0_1"/>
<evidence type="ECO:0000256" key="1">
    <source>
        <dbReference type="SAM" id="MobiDB-lite"/>
    </source>
</evidence>
<dbReference type="SUPFAM" id="SSF53335">
    <property type="entry name" value="S-adenosyl-L-methionine-dependent methyltransferases"/>
    <property type="match status" value="1"/>
</dbReference>
<dbReference type="VEuPathDB" id="FungiDB:F503_07870"/>
<organism evidence="2 3">
    <name type="scientific">Ophiostoma piceae (strain UAMH 11346)</name>
    <name type="common">Sap stain fungus</name>
    <dbReference type="NCBI Taxonomy" id="1262450"/>
    <lineage>
        <taxon>Eukaryota</taxon>
        <taxon>Fungi</taxon>
        <taxon>Dikarya</taxon>
        <taxon>Ascomycota</taxon>
        <taxon>Pezizomycotina</taxon>
        <taxon>Sordariomycetes</taxon>
        <taxon>Sordariomycetidae</taxon>
        <taxon>Ophiostomatales</taxon>
        <taxon>Ophiostomataceae</taxon>
        <taxon>Ophiostoma</taxon>
    </lineage>
</organism>
<dbReference type="STRING" id="1262450.S3C138"/>
<evidence type="ECO:0000313" key="2">
    <source>
        <dbReference type="EMBL" id="EPE07219.1"/>
    </source>
</evidence>
<feature type="region of interest" description="Disordered" evidence="1">
    <location>
        <begin position="58"/>
        <end position="88"/>
    </location>
</feature>
<accession>S3C138</accession>
<dbReference type="AlphaFoldDB" id="S3C138"/>
<dbReference type="InterPro" id="IPR019410">
    <property type="entry name" value="Methyltransf_16"/>
</dbReference>